<feature type="transmembrane region" description="Helical" evidence="6">
    <location>
        <begin position="358"/>
        <end position="379"/>
    </location>
</feature>
<feature type="region of interest" description="Disordered" evidence="5">
    <location>
        <begin position="667"/>
        <end position="688"/>
    </location>
</feature>
<dbReference type="Proteomes" id="UP000800094">
    <property type="component" value="Unassembled WGS sequence"/>
</dbReference>
<feature type="transmembrane region" description="Helical" evidence="6">
    <location>
        <begin position="422"/>
        <end position="443"/>
    </location>
</feature>
<feature type="transmembrane region" description="Helical" evidence="6">
    <location>
        <begin position="311"/>
        <end position="330"/>
    </location>
</feature>
<evidence type="ECO:0000259" key="7">
    <source>
        <dbReference type="Pfam" id="PF04547"/>
    </source>
</evidence>
<name>A0A6A6I1E5_9PLEO</name>
<evidence type="ECO:0000313" key="10">
    <source>
        <dbReference type="Proteomes" id="UP000800094"/>
    </source>
</evidence>
<feature type="domain" description="Anoctamin alpha-beta plait" evidence="8">
    <location>
        <begin position="2"/>
        <end position="127"/>
    </location>
</feature>
<protein>
    <submittedName>
        <fullName evidence="9">DUF590-domain-containing protein</fullName>
    </submittedName>
</protein>
<dbReference type="Pfam" id="PF04547">
    <property type="entry name" value="Anoctamin"/>
    <property type="match status" value="1"/>
</dbReference>
<evidence type="ECO:0000256" key="3">
    <source>
        <dbReference type="ARBA" id="ARBA00022989"/>
    </source>
</evidence>
<dbReference type="GeneID" id="54583203"/>
<reference evidence="9" key="1">
    <citation type="journal article" date="2020" name="Stud. Mycol.">
        <title>101 Dothideomycetes genomes: a test case for predicting lifestyles and emergence of pathogens.</title>
        <authorList>
            <person name="Haridas S."/>
            <person name="Albert R."/>
            <person name="Binder M."/>
            <person name="Bloem J."/>
            <person name="Labutti K."/>
            <person name="Salamov A."/>
            <person name="Andreopoulos B."/>
            <person name="Baker S."/>
            <person name="Barry K."/>
            <person name="Bills G."/>
            <person name="Bluhm B."/>
            <person name="Cannon C."/>
            <person name="Castanera R."/>
            <person name="Culley D."/>
            <person name="Daum C."/>
            <person name="Ezra D."/>
            <person name="Gonzalez J."/>
            <person name="Henrissat B."/>
            <person name="Kuo A."/>
            <person name="Liang C."/>
            <person name="Lipzen A."/>
            <person name="Lutzoni F."/>
            <person name="Magnuson J."/>
            <person name="Mondo S."/>
            <person name="Nolan M."/>
            <person name="Ohm R."/>
            <person name="Pangilinan J."/>
            <person name="Park H.-J."/>
            <person name="Ramirez L."/>
            <person name="Alfaro M."/>
            <person name="Sun H."/>
            <person name="Tritt A."/>
            <person name="Yoshinaga Y."/>
            <person name="Zwiers L.-H."/>
            <person name="Turgeon B."/>
            <person name="Goodwin S."/>
            <person name="Spatafora J."/>
            <person name="Crous P."/>
            <person name="Grigoriev I."/>
        </authorList>
    </citation>
    <scope>NUCLEOTIDE SEQUENCE</scope>
    <source>
        <strain evidence="9">CBS 122368</strain>
    </source>
</reference>
<evidence type="ECO:0000259" key="8">
    <source>
        <dbReference type="Pfam" id="PF20877"/>
    </source>
</evidence>
<gene>
    <name evidence="9" type="ORF">BU26DRAFT_522809</name>
</gene>
<evidence type="ECO:0000256" key="1">
    <source>
        <dbReference type="ARBA" id="ARBA00004141"/>
    </source>
</evidence>
<feature type="domain" description="Anoctamin transmembrane" evidence="7">
    <location>
        <begin position="160"/>
        <end position="633"/>
    </location>
</feature>
<keyword evidence="4 6" id="KW-0472">Membrane</keyword>
<keyword evidence="10" id="KW-1185">Reference proteome</keyword>
<feature type="transmembrane region" description="Helical" evidence="6">
    <location>
        <begin position="168"/>
        <end position="196"/>
    </location>
</feature>
<dbReference type="GO" id="GO:0016020">
    <property type="term" value="C:membrane"/>
    <property type="evidence" value="ECO:0007669"/>
    <property type="project" value="UniProtKB-SubCell"/>
</dbReference>
<dbReference type="Pfam" id="PF20877">
    <property type="entry name" value="Anoctamin_N"/>
    <property type="match status" value="1"/>
</dbReference>
<comment type="subcellular location">
    <subcellularLocation>
        <location evidence="1">Membrane</location>
        <topology evidence="1">Multi-pass membrane protein</topology>
    </subcellularLocation>
</comment>
<organism evidence="9 10">
    <name type="scientific">Trematosphaeria pertusa</name>
    <dbReference type="NCBI Taxonomy" id="390896"/>
    <lineage>
        <taxon>Eukaryota</taxon>
        <taxon>Fungi</taxon>
        <taxon>Dikarya</taxon>
        <taxon>Ascomycota</taxon>
        <taxon>Pezizomycotina</taxon>
        <taxon>Dothideomycetes</taxon>
        <taxon>Pleosporomycetidae</taxon>
        <taxon>Pleosporales</taxon>
        <taxon>Massarineae</taxon>
        <taxon>Trematosphaeriaceae</taxon>
        <taxon>Trematosphaeria</taxon>
    </lineage>
</organism>
<evidence type="ECO:0000256" key="5">
    <source>
        <dbReference type="SAM" id="MobiDB-lite"/>
    </source>
</evidence>
<dbReference type="GO" id="GO:0032541">
    <property type="term" value="C:cortical endoplasmic reticulum"/>
    <property type="evidence" value="ECO:0007669"/>
    <property type="project" value="TreeGrafter"/>
</dbReference>
<dbReference type="EMBL" id="ML987203">
    <property type="protein sequence ID" value="KAF2244096.1"/>
    <property type="molecule type" value="Genomic_DNA"/>
</dbReference>
<evidence type="ECO:0000256" key="6">
    <source>
        <dbReference type="SAM" id="Phobius"/>
    </source>
</evidence>
<proteinExistence type="predicted"/>
<dbReference type="AlphaFoldDB" id="A0A6A6I1E5"/>
<keyword evidence="2 6" id="KW-0812">Transmembrane</keyword>
<feature type="transmembrane region" description="Helical" evidence="6">
    <location>
        <begin position="506"/>
        <end position="525"/>
    </location>
</feature>
<accession>A0A6A6I1E5</accession>
<evidence type="ECO:0000313" key="9">
    <source>
        <dbReference type="EMBL" id="KAF2244096.1"/>
    </source>
</evidence>
<dbReference type="OrthoDB" id="296386at2759"/>
<dbReference type="GO" id="GO:0005254">
    <property type="term" value="F:chloride channel activity"/>
    <property type="evidence" value="ECO:0007669"/>
    <property type="project" value="TreeGrafter"/>
</dbReference>
<dbReference type="PANTHER" id="PTHR12308">
    <property type="entry name" value="ANOCTAMIN"/>
    <property type="match status" value="1"/>
</dbReference>
<dbReference type="InterPro" id="IPR049456">
    <property type="entry name" value="Anoctamin_N_fung"/>
</dbReference>
<evidence type="ECO:0000256" key="2">
    <source>
        <dbReference type="ARBA" id="ARBA00022692"/>
    </source>
</evidence>
<feature type="compositionally biased region" description="Polar residues" evidence="5">
    <location>
        <begin position="677"/>
        <end position="688"/>
    </location>
</feature>
<dbReference type="InterPro" id="IPR049452">
    <property type="entry name" value="Anoctamin_TM"/>
</dbReference>
<evidence type="ECO:0000256" key="4">
    <source>
        <dbReference type="ARBA" id="ARBA00023136"/>
    </source>
</evidence>
<feature type="transmembrane region" description="Helical" evidence="6">
    <location>
        <begin position="275"/>
        <end position="299"/>
    </location>
</feature>
<keyword evidence="3 6" id="KW-1133">Transmembrane helix</keyword>
<dbReference type="RefSeq" id="XP_033679100.1">
    <property type="nucleotide sequence ID" value="XM_033829873.1"/>
</dbReference>
<dbReference type="InterPro" id="IPR007632">
    <property type="entry name" value="Anoctamin"/>
</dbReference>
<feature type="transmembrane region" description="Helical" evidence="6">
    <location>
        <begin position="202"/>
        <end position="218"/>
    </location>
</feature>
<feature type="compositionally biased region" description="Basic and acidic residues" evidence="5">
    <location>
        <begin position="667"/>
        <end position="676"/>
    </location>
</feature>
<dbReference type="PANTHER" id="PTHR12308:SF73">
    <property type="entry name" value="ANOCTAMIN"/>
    <property type="match status" value="1"/>
</dbReference>
<sequence>MDVDYVISYRFANTGKATAIARFEKLVEALASVGLQTEARNGDRHSVLLFVRVASDEHLFGEVYRSRVRDWIHGVRAAAPPKETREALEAEPLYEAERLRIIYQLITNPVSEGGAGITPKEGEWESVESIFALHDHAYNKDWIKKWTSSYFLKTEDLDDIRNRLGEKIAFYFAFTQSYFTFLIFPAAFGATAWLLLGHFSPIYGIINALWCTVFTEWWKHQEVDLAVRWGVRGVSNIEHRKKDFRHEKLITDPVTGEKVGMFPGTKRLQRQLLQVPFALGAAIMLGGLIATCFGIEVFISEVYDGPLKWLLVFIPTGILTTVMPILTGILTKFATQLTQYENYETHGTYEKALTQKIFVLNFITSYLGIFLTAFVYVPFGNIIVPYLDVFSLTVRPFAENEKQLQGAKPGWTINPDRLRKQVIYFTVTAQIVNLGMELVVPYLKRRGFSKYKEMQSERAAKNGGVPPSPATNDAPEDAAFLKRVRQEAELDVYDVTTDLREMVLQFGYLSLFSVVWPLTAVSFLVNDWVELRADAIKICVEMQRPTPWRADTIGPWLDSLGFLTWMGSLTTSALVYLFSNDGLGPDGHPSSIKCWALLLSMMLSEHAFFLVRYGVEMAISKLDSPGLQKERRERFLIRKQYFEENLSQLQKMPKMSAGAGGSITRESLEEDARRGSMNESTPETRFWSRQQGWKETVAVGKELIERGEMEKSPERKKEL</sequence>